<dbReference type="Gene3D" id="1.50.10.10">
    <property type="match status" value="1"/>
</dbReference>
<keyword evidence="14 21" id="KW-0326">Glycosidase</keyword>
<dbReference type="GO" id="GO:0034976">
    <property type="term" value="P:response to endoplasmic reticulum stress"/>
    <property type="evidence" value="ECO:0007669"/>
    <property type="project" value="UniProtKB-ARBA"/>
</dbReference>
<evidence type="ECO:0000256" key="18">
    <source>
        <dbReference type="PIRSR" id="PIRSR601382-1"/>
    </source>
</evidence>
<dbReference type="GO" id="GO:0005509">
    <property type="term" value="F:calcium ion binding"/>
    <property type="evidence" value="ECO:0007669"/>
    <property type="project" value="InterPro"/>
</dbReference>
<feature type="active site" evidence="18">
    <location>
        <position position="364"/>
    </location>
</feature>
<reference evidence="23" key="1">
    <citation type="journal article" date="2013" name="Genetics">
        <title>The draft genome and transcriptome of Panagrellus redivivus are shaped by the harsh demands of a free-living lifestyle.</title>
        <authorList>
            <person name="Srinivasan J."/>
            <person name="Dillman A.R."/>
            <person name="Macchietto M.G."/>
            <person name="Heikkinen L."/>
            <person name="Lakso M."/>
            <person name="Fracchia K.M."/>
            <person name="Antoshechkin I."/>
            <person name="Mortazavi A."/>
            <person name="Wong G."/>
            <person name="Sternberg P.W."/>
        </authorList>
    </citation>
    <scope>NUCLEOTIDE SEQUENCE [LARGE SCALE GENOMIC DNA]</scope>
    <source>
        <strain evidence="23">MT8872</strain>
    </source>
</reference>
<feature type="active site" evidence="18">
    <location>
        <position position="499"/>
    </location>
</feature>
<dbReference type="GO" id="GO:0005975">
    <property type="term" value="P:carbohydrate metabolic process"/>
    <property type="evidence" value="ECO:0007669"/>
    <property type="project" value="InterPro"/>
</dbReference>
<comment type="similarity">
    <text evidence="4 21">Belongs to the glycosyl hydrolase 47 family.</text>
</comment>
<dbReference type="SUPFAM" id="SSF48225">
    <property type="entry name" value="Seven-hairpin glycosidases"/>
    <property type="match status" value="1"/>
</dbReference>
<name>A0A7E4VHS4_PANRE</name>
<evidence type="ECO:0000256" key="13">
    <source>
        <dbReference type="ARBA" id="ARBA00023157"/>
    </source>
</evidence>
<evidence type="ECO:0000256" key="10">
    <source>
        <dbReference type="ARBA" id="ARBA00022968"/>
    </source>
</evidence>
<evidence type="ECO:0000256" key="21">
    <source>
        <dbReference type="RuleBase" id="RU361193"/>
    </source>
</evidence>
<evidence type="ECO:0000313" key="23">
    <source>
        <dbReference type="Proteomes" id="UP000492821"/>
    </source>
</evidence>
<dbReference type="GO" id="GO:0005789">
    <property type="term" value="C:endoplasmic reticulum membrane"/>
    <property type="evidence" value="ECO:0007669"/>
    <property type="project" value="UniProtKB-SubCell"/>
</dbReference>
<dbReference type="InterPro" id="IPR001382">
    <property type="entry name" value="Glyco_hydro_47"/>
</dbReference>
<evidence type="ECO:0000256" key="12">
    <source>
        <dbReference type="ARBA" id="ARBA00023136"/>
    </source>
</evidence>
<dbReference type="WBParaSite" id="Pan_g21019.t1">
    <property type="protein sequence ID" value="Pan_g21019.t1"/>
    <property type="gene ID" value="Pan_g21019"/>
</dbReference>
<dbReference type="InterPro" id="IPR012341">
    <property type="entry name" value="6hp_glycosidase-like_sf"/>
</dbReference>
<evidence type="ECO:0000256" key="15">
    <source>
        <dbReference type="ARBA" id="ARBA00047669"/>
    </source>
</evidence>
<keyword evidence="7 21" id="KW-0378">Hydrolase</keyword>
<evidence type="ECO:0000256" key="16">
    <source>
        <dbReference type="ARBA" id="ARBA00048605"/>
    </source>
</evidence>
<dbReference type="GO" id="GO:0004571">
    <property type="term" value="F:mannosyl-oligosaccharide 1,2-alpha-mannosidase activity"/>
    <property type="evidence" value="ECO:0007669"/>
    <property type="project" value="UniProtKB-EC"/>
</dbReference>
<evidence type="ECO:0000256" key="5">
    <source>
        <dbReference type="ARBA" id="ARBA00022692"/>
    </source>
</evidence>
<feature type="active site" description="Proton donor" evidence="18">
    <location>
        <position position="471"/>
    </location>
</feature>
<evidence type="ECO:0000256" key="6">
    <source>
        <dbReference type="ARBA" id="ARBA00022723"/>
    </source>
</evidence>
<evidence type="ECO:0000256" key="20">
    <source>
        <dbReference type="PIRSR" id="PIRSR601382-3"/>
    </source>
</evidence>
<keyword evidence="11 22" id="KW-1133">Transmembrane helix</keyword>
<evidence type="ECO:0000256" key="8">
    <source>
        <dbReference type="ARBA" id="ARBA00022824"/>
    </source>
</evidence>
<comment type="catalytic activity">
    <reaction evidence="15">
        <text>N(4)-(alpha-D-Man-(1-&gt;2)-alpha-D-Man-(1-&gt;2)-alpha-D-Man-(1-&gt;3)-[alpha-D-Man-(1-&gt;3)-[alpha-D-Man-(1-&gt;2)-alpha-D-Man-(1-&gt;6)]-alpha-D-Man-(1-&gt;6)]-beta-D-Man-(1-&gt;4)-beta-D-GlcNAc-(1-&gt;4)-beta-D-GlcNAc)-L-asparaginyl-[protein] (N-glucan mannose isomer 8A1,2,3B1,3) + 3 H2O = N(4)-(alpha-D-Man-(1-&gt;3)-[alpha-D-Man-(1-&gt;3)-[alpha-D-Man-(1-&gt;6)]-alpha-D-Man-(1-&gt;6)]-beta-D-Man-(1-&gt;4)-beta-D-GlcNAc-(1-&gt;4)-beta-D-GlcNAc)-L-asparaginyl-[protein] (N-glucan mannose isomer 5A1,2) + 3 beta-D-mannose</text>
        <dbReference type="Rhea" id="RHEA:56028"/>
        <dbReference type="Rhea" id="RHEA-COMP:14358"/>
        <dbReference type="Rhea" id="RHEA-COMP:14367"/>
        <dbReference type="ChEBI" id="CHEBI:15377"/>
        <dbReference type="ChEBI" id="CHEBI:28563"/>
        <dbReference type="ChEBI" id="CHEBI:59087"/>
        <dbReference type="ChEBI" id="CHEBI:60628"/>
        <dbReference type="EC" id="3.2.1.113"/>
    </reaction>
</comment>
<dbReference type="Pfam" id="PF01532">
    <property type="entry name" value="Glyco_hydro_47"/>
    <property type="match status" value="1"/>
</dbReference>
<comment type="pathway">
    <text evidence="3">Protein modification; protein glycosylation.</text>
</comment>
<evidence type="ECO:0000256" key="3">
    <source>
        <dbReference type="ARBA" id="ARBA00004922"/>
    </source>
</evidence>
<comment type="function">
    <text evidence="17">Involved in glycoprotein quality control targeting of misfolded glycoproteins for degradation. It primarily trims a single alpha-1,2-linked mannose residue from Man(9)GlcNAc(2) to produce Man(8)GlcNAc(2), but at high enzyme concentrations, as found in the ER quality control compartment (ERQC), it further trims the carbohydrates to Man(5-6)GlcNAc(2).</text>
</comment>
<feature type="disulfide bond" evidence="20">
    <location>
        <begin position="429"/>
        <end position="458"/>
    </location>
</feature>
<evidence type="ECO:0000313" key="24">
    <source>
        <dbReference type="WBParaSite" id="Pan_g21019.t1"/>
    </source>
</evidence>
<keyword evidence="13 20" id="KW-1015">Disulfide bond</keyword>
<feature type="transmembrane region" description="Helical" evidence="22">
    <location>
        <begin position="48"/>
        <end position="69"/>
    </location>
</feature>
<dbReference type="AlphaFoldDB" id="A0A7E4VHS4"/>
<keyword evidence="10" id="KW-0735">Signal-anchor</keyword>
<evidence type="ECO:0000256" key="14">
    <source>
        <dbReference type="ARBA" id="ARBA00023295"/>
    </source>
</evidence>
<evidence type="ECO:0000256" key="2">
    <source>
        <dbReference type="ARBA" id="ARBA00004648"/>
    </source>
</evidence>
<evidence type="ECO:0000256" key="1">
    <source>
        <dbReference type="ARBA" id="ARBA00001913"/>
    </source>
</evidence>
<dbReference type="FunFam" id="1.50.10.10:FF:000010">
    <property type="entry name" value="alpha-1,2-Mannosidase"/>
    <property type="match status" value="1"/>
</dbReference>
<keyword evidence="6 19" id="KW-0479">Metal-binding</keyword>
<evidence type="ECO:0000256" key="19">
    <source>
        <dbReference type="PIRSR" id="PIRSR601382-2"/>
    </source>
</evidence>
<dbReference type="EC" id="3.2.1.-" evidence="21"/>
<keyword evidence="5 22" id="KW-0812">Transmembrane</keyword>
<dbReference type="PANTHER" id="PTHR11742:SF55">
    <property type="entry name" value="ENDOPLASMIC RETICULUM MANNOSYL-OLIGOSACCHARIDE 1,2-ALPHA-MANNOSIDASE"/>
    <property type="match status" value="1"/>
</dbReference>
<comment type="catalytic activity">
    <reaction evidence="16">
        <text>N(4)-(alpha-D-Man-(1-&gt;2)-alpha-D-Man-(1-&gt;2)-alpha-D-Man-(1-&gt;3)-[alpha-D-Man-(1-&gt;2)-alpha-D-Man-(1-&gt;3)-[alpha-D-Man-(1-&gt;2)-alpha-D-Man-(1-&gt;6)]-alpha-D-Man-(1-&gt;6)]-beta-D-Man-(1-&gt;4)-beta-D-GlcNAc-(1-&gt;4)-beta-D-GlcNAc)-L-asparaginyl-[protein] (N-glucan mannose isomer 9A1,2,3B1,2,3) + 4 H2O = N(4)-(alpha-D-Man-(1-&gt;3)-[alpha-D-Man-(1-&gt;3)-[alpha-D-Man-(1-&gt;6)]-alpha-D-Man-(1-&gt;6)]-beta-D-Man-(1-&gt;4)-beta-D-GlcNAc-(1-&gt;4)-beta-D-GlcNAc)-L-asparaginyl-[protein] (N-glucan mannose isomer 5A1,2) + 4 beta-D-mannose</text>
        <dbReference type="Rhea" id="RHEA:56008"/>
        <dbReference type="Rhea" id="RHEA-COMP:14356"/>
        <dbReference type="Rhea" id="RHEA-COMP:14367"/>
        <dbReference type="ChEBI" id="CHEBI:15377"/>
        <dbReference type="ChEBI" id="CHEBI:28563"/>
        <dbReference type="ChEBI" id="CHEBI:59087"/>
        <dbReference type="ChEBI" id="CHEBI:139493"/>
        <dbReference type="EC" id="3.2.1.113"/>
    </reaction>
</comment>
<proteinExistence type="inferred from homology"/>
<dbReference type="PANTHER" id="PTHR11742">
    <property type="entry name" value="MANNOSYL-OLIGOSACCHARIDE ALPHA-1,2-MANNOSIDASE-RELATED"/>
    <property type="match status" value="1"/>
</dbReference>
<dbReference type="GO" id="GO:0010498">
    <property type="term" value="P:proteasomal protein catabolic process"/>
    <property type="evidence" value="ECO:0007669"/>
    <property type="project" value="UniProtKB-ARBA"/>
</dbReference>
<evidence type="ECO:0000256" key="4">
    <source>
        <dbReference type="ARBA" id="ARBA00007658"/>
    </source>
</evidence>
<protein>
    <recommendedName>
        <fullName evidence="21">alpha-1,2-Mannosidase</fullName>
        <ecNumber evidence="21">3.2.1.-</ecNumber>
    </recommendedName>
</protein>
<evidence type="ECO:0000256" key="22">
    <source>
        <dbReference type="SAM" id="Phobius"/>
    </source>
</evidence>
<reference evidence="24" key="2">
    <citation type="submission" date="2020-10" db="UniProtKB">
        <authorList>
            <consortium name="WormBaseParasite"/>
        </authorList>
    </citation>
    <scope>IDENTIFICATION</scope>
</reference>
<comment type="cofactor">
    <cofactor evidence="1 19">
        <name>Ca(2+)</name>
        <dbReference type="ChEBI" id="CHEBI:29108"/>
    </cofactor>
</comment>
<dbReference type="InterPro" id="IPR036026">
    <property type="entry name" value="Seven-hairpin_glycosidases"/>
</dbReference>
<sequence length="596" mass="66604">MPTMLSIRPGDELPLYIGGKPPQASAGDSCFRTFQFQKWRSLHRKQRTLIILASLLVLFGFGHTTSRFFGTLETVETREAAAVAAVNEANVPKAAPVAGNNAANGGPVDVDQVDVPQVDSNGPNHNENDVNVQIAEPKYPKFKGPQNDRQTAVVAAMKHAWAGYKKFAWGKDQLQPISGSSQEWMGCGLTILDSLDTLLIMGMNEEFAESREWVATELSFDKDKFVSLFETTIRVLGGLLSAYHLSGDALFLQKAEDIGSRLAGALDSPSPIPYSDVNLRTRKGKQPGWGGESSLSEVTSIQLEFRDLSRATGNDTYEKIAFKVSEHIHSIGCNDHEGLCGMFISPTDGKFRPSTTITLGARSDSYYEYLLKQWLQTGKSIDWLRDDYSQAVTGIRHLLWRFSEPNKLAFPGELLNGNTWSPKMDHLVCFMAGTLAMGAKNGLPEDHMDMAKNLSHSCREMYRTLTGLAPEIVYFNELPGKTEDISIKPLDAHCLLRPEAFEAWFYLYRYTGDKKYQEWGWEAFQAIEQFAKVPNGYASVQSAKKIPVVHRDLMESFFPAESLKYLYLLFADEQTDIPLDKWVFNTEAHPLPIRAN</sequence>
<comment type="subcellular location">
    <subcellularLocation>
        <location evidence="2">Endoplasmic reticulum membrane</location>
        <topology evidence="2">Single-pass type II membrane protein</topology>
    </subcellularLocation>
</comment>
<evidence type="ECO:0000256" key="7">
    <source>
        <dbReference type="ARBA" id="ARBA00022801"/>
    </source>
</evidence>
<evidence type="ECO:0000256" key="17">
    <source>
        <dbReference type="ARBA" id="ARBA00053655"/>
    </source>
</evidence>
<dbReference type="PRINTS" id="PR00747">
    <property type="entry name" value="GLYHDRLASE47"/>
</dbReference>
<evidence type="ECO:0000256" key="9">
    <source>
        <dbReference type="ARBA" id="ARBA00022837"/>
    </source>
</evidence>
<organism evidence="23 24">
    <name type="scientific">Panagrellus redivivus</name>
    <name type="common">Microworm</name>
    <dbReference type="NCBI Taxonomy" id="6233"/>
    <lineage>
        <taxon>Eukaryota</taxon>
        <taxon>Metazoa</taxon>
        <taxon>Ecdysozoa</taxon>
        <taxon>Nematoda</taxon>
        <taxon>Chromadorea</taxon>
        <taxon>Rhabditida</taxon>
        <taxon>Tylenchina</taxon>
        <taxon>Panagrolaimomorpha</taxon>
        <taxon>Panagrolaimoidea</taxon>
        <taxon>Panagrolaimidae</taxon>
        <taxon>Panagrellus</taxon>
    </lineage>
</organism>
<keyword evidence="8" id="KW-0256">Endoplasmic reticulum</keyword>
<keyword evidence="23" id="KW-1185">Reference proteome</keyword>
<dbReference type="InterPro" id="IPR050749">
    <property type="entry name" value="Glycosyl_Hydrolase_47"/>
</dbReference>
<evidence type="ECO:0000256" key="11">
    <source>
        <dbReference type="ARBA" id="ARBA00022989"/>
    </source>
</evidence>
<feature type="binding site" evidence="19">
    <location>
        <position position="586"/>
    </location>
    <ligand>
        <name>Ca(2+)</name>
        <dbReference type="ChEBI" id="CHEBI:29108"/>
    </ligand>
</feature>
<dbReference type="Proteomes" id="UP000492821">
    <property type="component" value="Unassembled WGS sequence"/>
</dbReference>
<feature type="active site" description="Proton donor" evidence="18">
    <location>
        <position position="230"/>
    </location>
</feature>
<keyword evidence="12 22" id="KW-0472">Membrane</keyword>
<accession>A0A7E4VHS4</accession>
<keyword evidence="9 19" id="KW-0106">Calcium</keyword>